<name>A0A1F5N7F8_9BACT</name>
<dbReference type="Proteomes" id="UP000177610">
    <property type="component" value="Unassembled WGS sequence"/>
</dbReference>
<dbReference type="GO" id="GO:0005737">
    <property type="term" value="C:cytoplasm"/>
    <property type="evidence" value="ECO:0007669"/>
    <property type="project" value="TreeGrafter"/>
</dbReference>
<reference evidence="3 4" key="1">
    <citation type="journal article" date="2016" name="Nat. Commun.">
        <title>Thousands of microbial genomes shed light on interconnected biogeochemical processes in an aquifer system.</title>
        <authorList>
            <person name="Anantharaman K."/>
            <person name="Brown C.T."/>
            <person name="Hug L.A."/>
            <person name="Sharon I."/>
            <person name="Castelle C.J."/>
            <person name="Probst A.J."/>
            <person name="Thomas B.C."/>
            <person name="Singh A."/>
            <person name="Wilkins M.J."/>
            <person name="Karaoz U."/>
            <person name="Brodie E.L."/>
            <person name="Williams K.H."/>
            <person name="Hubbard S.S."/>
            <person name="Banfield J.F."/>
        </authorList>
    </citation>
    <scope>NUCLEOTIDE SEQUENCE [LARGE SCALE GENOMIC DNA]</scope>
</reference>
<evidence type="ECO:0008006" key="5">
    <source>
        <dbReference type="Google" id="ProtNLM"/>
    </source>
</evidence>
<dbReference type="EMBL" id="MFEH01000007">
    <property type="protein sequence ID" value="OGE73544.1"/>
    <property type="molecule type" value="Genomic_DNA"/>
</dbReference>
<gene>
    <name evidence="3" type="ORF">A2717_02940</name>
</gene>
<dbReference type="AlphaFoldDB" id="A0A1F5N7F8"/>
<proteinExistence type="predicted"/>
<dbReference type="Pfam" id="PF11303">
    <property type="entry name" value="DUF3105"/>
    <property type="match status" value="1"/>
</dbReference>
<organism evidence="3 4">
    <name type="scientific">Candidatus Doudnabacteria bacterium RIFCSPHIGHO2_01_FULL_41_86</name>
    <dbReference type="NCBI Taxonomy" id="1817821"/>
    <lineage>
        <taxon>Bacteria</taxon>
        <taxon>Candidatus Doudnaibacteriota</taxon>
    </lineage>
</organism>
<evidence type="ECO:0000313" key="3">
    <source>
        <dbReference type="EMBL" id="OGE73544.1"/>
    </source>
</evidence>
<dbReference type="PANTHER" id="PTHR34179">
    <property type="entry name" value="TUMOR PROTEIN P53-INDUCIBLE PROTEIN 13"/>
    <property type="match status" value="1"/>
</dbReference>
<feature type="region of interest" description="Disordered" evidence="1">
    <location>
        <begin position="41"/>
        <end position="63"/>
    </location>
</feature>
<dbReference type="PANTHER" id="PTHR34179:SF1">
    <property type="entry name" value="TUMOR PROTEIN P53-INDUCIBLE PROTEIN 13"/>
    <property type="match status" value="1"/>
</dbReference>
<evidence type="ECO:0000313" key="4">
    <source>
        <dbReference type="Proteomes" id="UP000177610"/>
    </source>
</evidence>
<keyword evidence="2" id="KW-1133">Transmembrane helix</keyword>
<dbReference type="STRING" id="1817821.A2717_02940"/>
<evidence type="ECO:0000256" key="1">
    <source>
        <dbReference type="SAM" id="MobiDB-lite"/>
    </source>
</evidence>
<comment type="caution">
    <text evidence="3">The sequence shown here is derived from an EMBL/GenBank/DDBJ whole genome shotgun (WGS) entry which is preliminary data.</text>
</comment>
<accession>A0A1F5N7F8</accession>
<evidence type="ECO:0000256" key="2">
    <source>
        <dbReference type="SAM" id="Phobius"/>
    </source>
</evidence>
<keyword evidence="2" id="KW-0472">Membrane</keyword>
<keyword evidence="2" id="KW-0812">Transmembrane</keyword>
<feature type="transmembrane region" description="Helical" evidence="2">
    <location>
        <begin position="6"/>
        <end position="25"/>
    </location>
</feature>
<dbReference type="InterPro" id="IPR021454">
    <property type="entry name" value="DUF3105"/>
</dbReference>
<protein>
    <recommendedName>
        <fullName evidence="5">DUF3105 domain-containing protein</fullName>
    </recommendedName>
</protein>
<sequence length="170" mass="19206">MQRFRLIFIYILVIAVAVALGFWLFKSSEKQEANMPGQELEYQGQGHMPSCTPGDPPYNSNPPTSGCHDPAPADWGTYDAALTDQKYIHNLEHGGIWISYKPDRVDAETVLKLKDFANRYKLIIVAPREANDAPISLAAWMHLLNLDSFDERAILEFIEAYHNKGPEVVM</sequence>